<evidence type="ECO:0000313" key="2">
    <source>
        <dbReference type="EMBL" id="MCI56888.1"/>
    </source>
</evidence>
<dbReference type="AlphaFoldDB" id="A0A392T747"/>
<protein>
    <submittedName>
        <fullName evidence="2">Uncharacterized protein</fullName>
    </submittedName>
</protein>
<reference evidence="2 3" key="1">
    <citation type="journal article" date="2018" name="Front. Plant Sci.">
        <title>Red Clover (Trifolium pratense) and Zigzag Clover (T. medium) - A Picture of Genomic Similarities and Differences.</title>
        <authorList>
            <person name="Dluhosova J."/>
            <person name="Istvanek J."/>
            <person name="Nedelnik J."/>
            <person name="Repkova J."/>
        </authorList>
    </citation>
    <scope>NUCLEOTIDE SEQUENCE [LARGE SCALE GENOMIC DNA]</scope>
    <source>
        <strain evidence="3">cv. 10/8</strain>
        <tissue evidence="2">Leaf</tissue>
    </source>
</reference>
<comment type="caution">
    <text evidence="2">The sequence shown here is derived from an EMBL/GenBank/DDBJ whole genome shotgun (WGS) entry which is preliminary data.</text>
</comment>
<evidence type="ECO:0000256" key="1">
    <source>
        <dbReference type="SAM" id="MobiDB-lite"/>
    </source>
</evidence>
<feature type="non-terminal residue" evidence="2">
    <location>
        <position position="57"/>
    </location>
</feature>
<dbReference type="Proteomes" id="UP000265520">
    <property type="component" value="Unassembled WGS sequence"/>
</dbReference>
<name>A0A392T747_9FABA</name>
<feature type="region of interest" description="Disordered" evidence="1">
    <location>
        <begin position="1"/>
        <end position="29"/>
    </location>
</feature>
<proteinExistence type="predicted"/>
<feature type="compositionally biased region" description="Basic and acidic residues" evidence="1">
    <location>
        <begin position="7"/>
        <end position="18"/>
    </location>
</feature>
<sequence length="57" mass="6356">MRFKRVGSKDTGEERSDNRTVGQGKRWCGGRAQRTTTPLCYITKKQGLDLTGVLKAV</sequence>
<accession>A0A392T747</accession>
<dbReference type="EMBL" id="LXQA010520018">
    <property type="protein sequence ID" value="MCI56888.1"/>
    <property type="molecule type" value="Genomic_DNA"/>
</dbReference>
<organism evidence="2 3">
    <name type="scientific">Trifolium medium</name>
    <dbReference type="NCBI Taxonomy" id="97028"/>
    <lineage>
        <taxon>Eukaryota</taxon>
        <taxon>Viridiplantae</taxon>
        <taxon>Streptophyta</taxon>
        <taxon>Embryophyta</taxon>
        <taxon>Tracheophyta</taxon>
        <taxon>Spermatophyta</taxon>
        <taxon>Magnoliopsida</taxon>
        <taxon>eudicotyledons</taxon>
        <taxon>Gunneridae</taxon>
        <taxon>Pentapetalae</taxon>
        <taxon>rosids</taxon>
        <taxon>fabids</taxon>
        <taxon>Fabales</taxon>
        <taxon>Fabaceae</taxon>
        <taxon>Papilionoideae</taxon>
        <taxon>50 kb inversion clade</taxon>
        <taxon>NPAAA clade</taxon>
        <taxon>Hologalegina</taxon>
        <taxon>IRL clade</taxon>
        <taxon>Trifolieae</taxon>
        <taxon>Trifolium</taxon>
    </lineage>
</organism>
<keyword evidence="3" id="KW-1185">Reference proteome</keyword>
<evidence type="ECO:0000313" key="3">
    <source>
        <dbReference type="Proteomes" id="UP000265520"/>
    </source>
</evidence>